<proteinExistence type="predicted"/>
<keyword evidence="2" id="KW-0472">Membrane</keyword>
<feature type="domain" description="PDZ" evidence="4">
    <location>
        <begin position="352"/>
        <end position="416"/>
    </location>
</feature>
<dbReference type="OrthoDB" id="10009200at2759"/>
<keyword evidence="3" id="KW-0677">Repeat</keyword>
<keyword evidence="2" id="KW-1003">Cell membrane</keyword>
<organism evidence="5 6">
    <name type="scientific">Brachionus plicatilis</name>
    <name type="common">Marine rotifer</name>
    <name type="synonym">Brachionus muelleri</name>
    <dbReference type="NCBI Taxonomy" id="10195"/>
    <lineage>
        <taxon>Eukaryota</taxon>
        <taxon>Metazoa</taxon>
        <taxon>Spiralia</taxon>
        <taxon>Gnathifera</taxon>
        <taxon>Rotifera</taxon>
        <taxon>Eurotatoria</taxon>
        <taxon>Monogononta</taxon>
        <taxon>Pseudotrocha</taxon>
        <taxon>Ploima</taxon>
        <taxon>Brachionidae</taxon>
        <taxon>Brachionus</taxon>
    </lineage>
</organism>
<dbReference type="InterPro" id="IPR041489">
    <property type="entry name" value="PDZ_6"/>
</dbReference>
<evidence type="ECO:0000313" key="5">
    <source>
        <dbReference type="EMBL" id="RNA30761.1"/>
    </source>
</evidence>
<keyword evidence="6" id="KW-1185">Reference proteome</keyword>
<dbReference type="GO" id="GO:0043495">
    <property type="term" value="F:protein-membrane adaptor activity"/>
    <property type="evidence" value="ECO:0007669"/>
    <property type="project" value="TreeGrafter"/>
</dbReference>
<dbReference type="SUPFAM" id="SSF50156">
    <property type="entry name" value="PDZ domain-like"/>
    <property type="match status" value="3"/>
</dbReference>
<dbReference type="STRING" id="10195.A0A3M7S4Q2"/>
<gene>
    <name evidence="5" type="ORF">BpHYR1_048679</name>
</gene>
<evidence type="ECO:0000256" key="3">
    <source>
        <dbReference type="ARBA" id="ARBA00022737"/>
    </source>
</evidence>
<dbReference type="SMART" id="SM00228">
    <property type="entry name" value="PDZ"/>
    <property type="match status" value="4"/>
</dbReference>
<dbReference type="InterPro" id="IPR036034">
    <property type="entry name" value="PDZ_sf"/>
</dbReference>
<dbReference type="GO" id="GO:0072659">
    <property type="term" value="P:protein localization to plasma membrane"/>
    <property type="evidence" value="ECO:0007669"/>
    <property type="project" value="TreeGrafter"/>
</dbReference>
<dbReference type="AlphaFoldDB" id="A0A3M7S4Q2"/>
<accession>A0A3M7S4Q2</accession>
<protein>
    <submittedName>
        <fullName evidence="5">Na(+) H(+) exchange regulatory cofactor NHE-RF3</fullName>
    </submittedName>
</protein>
<dbReference type="GO" id="GO:0016324">
    <property type="term" value="C:apical plasma membrane"/>
    <property type="evidence" value="ECO:0007669"/>
    <property type="project" value="TreeGrafter"/>
</dbReference>
<dbReference type="Proteomes" id="UP000276133">
    <property type="component" value="Unassembled WGS sequence"/>
</dbReference>
<evidence type="ECO:0000259" key="4">
    <source>
        <dbReference type="PROSITE" id="PS50106"/>
    </source>
</evidence>
<comment type="subcellular location">
    <subcellularLocation>
        <location evidence="1">Cell membrane</location>
    </subcellularLocation>
</comment>
<name>A0A3M7S4Q2_BRAPC</name>
<dbReference type="InterPro" id="IPR051067">
    <property type="entry name" value="NHER"/>
</dbReference>
<evidence type="ECO:0000313" key="6">
    <source>
        <dbReference type="Proteomes" id="UP000276133"/>
    </source>
</evidence>
<dbReference type="PROSITE" id="PS50106">
    <property type="entry name" value="PDZ"/>
    <property type="match status" value="3"/>
</dbReference>
<comment type="caution">
    <text evidence="5">The sequence shown here is derived from an EMBL/GenBank/DDBJ whole genome shotgun (WGS) entry which is preliminary data.</text>
</comment>
<sequence length="468" mass="53158">MSDQFSTTSLKNIRICRIRSSPNFSNPGFILKKNELGMNVISELEPNSPSERSGLDVNDLILKVNDQSVVGERLAKIISQINYSYKNGFVKLEVSKCVPFEPITPAIDPMQPRLISIVRKGKNENIGFELKFLKSEMRYVARNVHQDFLAYKAGLRENDNILQLNGDQIYQMENDQASEIFRSLGKQIDLVVISDLDEYYRIIKTKNKKKKKPESSDSKKNEEQKTEIFNLARIENYDGYGFSLKSNEFGPQMVAMVEPNSPSEKAENVADIDYFKLLSILQSECKKRFLEIEVLRPKSHSSENQPEIMNKTSSLVNADFGKKKINNVSSDNINLIGSDLPSFKSEKNNLVTFSVKKDSSHQSLGIKLGLNGIISSIDSDSPAYRAGLKENQRLVEVNGVDFRGKTNKEIANFIKDKKDLLLRVEDKMNDATLLGEKEKKTEGIVDCNNFLFLPEFTIPINEKTYKNY</sequence>
<reference evidence="5 6" key="1">
    <citation type="journal article" date="2018" name="Sci. Rep.">
        <title>Genomic signatures of local adaptation to the degree of environmental predictability in rotifers.</title>
        <authorList>
            <person name="Franch-Gras L."/>
            <person name="Hahn C."/>
            <person name="Garcia-Roger E.M."/>
            <person name="Carmona M.J."/>
            <person name="Serra M."/>
            <person name="Gomez A."/>
        </authorList>
    </citation>
    <scope>NUCLEOTIDE SEQUENCE [LARGE SCALE GENOMIC DNA]</scope>
    <source>
        <strain evidence="5">HYR1</strain>
    </source>
</reference>
<dbReference type="Pfam" id="PF17820">
    <property type="entry name" value="PDZ_6"/>
    <property type="match status" value="1"/>
</dbReference>
<feature type="domain" description="PDZ" evidence="4">
    <location>
        <begin position="12"/>
        <end position="71"/>
    </location>
</feature>
<dbReference type="PANTHER" id="PTHR14191">
    <property type="entry name" value="PDZ DOMAIN CONTAINING PROTEIN"/>
    <property type="match status" value="1"/>
</dbReference>
<dbReference type="EMBL" id="REGN01002046">
    <property type="protein sequence ID" value="RNA30761.1"/>
    <property type="molecule type" value="Genomic_DNA"/>
</dbReference>
<dbReference type="Gene3D" id="2.30.42.10">
    <property type="match status" value="3"/>
</dbReference>
<dbReference type="PANTHER" id="PTHR14191:SF3">
    <property type="entry name" value="NA(+)_H(+) EXCHANGE REGULATORY COFACTOR-LIKE PROTEIN NRFL-1"/>
    <property type="match status" value="1"/>
</dbReference>
<dbReference type="Pfam" id="PF00595">
    <property type="entry name" value="PDZ"/>
    <property type="match status" value="2"/>
</dbReference>
<dbReference type="InterPro" id="IPR001478">
    <property type="entry name" value="PDZ"/>
</dbReference>
<evidence type="ECO:0000256" key="2">
    <source>
        <dbReference type="ARBA" id="ARBA00022475"/>
    </source>
</evidence>
<evidence type="ECO:0000256" key="1">
    <source>
        <dbReference type="ARBA" id="ARBA00004236"/>
    </source>
</evidence>
<feature type="domain" description="PDZ" evidence="4">
    <location>
        <begin position="114"/>
        <end position="196"/>
    </location>
</feature>